<evidence type="ECO:0000313" key="5">
    <source>
        <dbReference type="EMBL" id="SFR69042.1"/>
    </source>
</evidence>
<comment type="similarity">
    <text evidence="1">Belongs to the myoviridae tail sheath protein family.</text>
</comment>
<dbReference type="RefSeq" id="WP_089810112.1">
    <property type="nucleotide sequence ID" value="NZ_FOYT01000004.1"/>
</dbReference>
<feature type="region of interest" description="Disordered" evidence="2">
    <location>
        <begin position="211"/>
        <end position="230"/>
    </location>
</feature>
<dbReference type="PANTHER" id="PTHR35861">
    <property type="match status" value="1"/>
</dbReference>
<dbReference type="EMBL" id="FOYT01000004">
    <property type="protein sequence ID" value="SFR69042.1"/>
    <property type="molecule type" value="Genomic_DNA"/>
</dbReference>
<dbReference type="STRING" id="553469.SAMN04487947_3549"/>
<evidence type="ECO:0000259" key="3">
    <source>
        <dbReference type="Pfam" id="PF04984"/>
    </source>
</evidence>
<dbReference type="Gene3D" id="3.40.50.11780">
    <property type="match status" value="2"/>
</dbReference>
<gene>
    <name evidence="5" type="ORF">SAMN04487947_3549</name>
</gene>
<dbReference type="Pfam" id="PF04984">
    <property type="entry name" value="Phage_sheath_1"/>
    <property type="match status" value="1"/>
</dbReference>
<feature type="domain" description="Tail sheath protein C-terminal" evidence="4">
    <location>
        <begin position="399"/>
        <end position="502"/>
    </location>
</feature>
<dbReference type="AlphaFoldDB" id="A0A1I6IQM5"/>
<evidence type="ECO:0000313" key="6">
    <source>
        <dbReference type="Proteomes" id="UP000198531"/>
    </source>
</evidence>
<accession>A0A1I6IQM5</accession>
<dbReference type="PANTHER" id="PTHR35861:SF1">
    <property type="entry name" value="PHAGE TAIL SHEATH PROTEIN"/>
    <property type="match status" value="1"/>
</dbReference>
<feature type="compositionally biased region" description="Acidic residues" evidence="2">
    <location>
        <begin position="211"/>
        <end position="222"/>
    </location>
</feature>
<evidence type="ECO:0000256" key="1">
    <source>
        <dbReference type="ARBA" id="ARBA00008005"/>
    </source>
</evidence>
<dbReference type="InterPro" id="IPR035089">
    <property type="entry name" value="Phage_sheath_subtilisin"/>
</dbReference>
<name>A0A1I6IQM5_9EURY</name>
<proteinExistence type="inferred from homology"/>
<dbReference type="InterPro" id="IPR020287">
    <property type="entry name" value="Tail_sheath_C"/>
</dbReference>
<evidence type="ECO:0000259" key="4">
    <source>
        <dbReference type="Pfam" id="PF17482"/>
    </source>
</evidence>
<dbReference type="OrthoDB" id="183220at2157"/>
<sequence>MPEYLSPGVYIEEIETGAMPIEGVGTSTAGFVGPTERGPVEPQLVTSFADYQRTFGGVTTASFQGSDTPRKSYLAYAVDGFFRNGGSRVFVGRVTAGEAETATATIGDVTVRANGPGTWGTNVQVEVAESDIEGRFTVFVRYWRDGIPDDDSVEPTVEERYDDLDATEGTPDYYAKSVNNASSLVEIDENAPGALPVGTTALEAGADGELGVDDFEGVEDDVVPTPSGGERIRRTGLKGFTQVDEIAIVCIPDEAKLSGLRGLLRGHCRETEDRFAILQTDQGVNPDTLSTDGLPNDAVSERGLAALYYPWVKVLDPFTNVETLVPPGGHVAGVYARTDTNRGVHKAPANEQLQGVQGLEHEIRRVDQNGLNPKGINCIRAFRGRGIRIWGARTTSPKTIWRYVNVRRLFLFLEESLDEGTQWAVFEPNDEPLWARVRQSVTDFLTGVWRDGALQGTTPEEAFYVKCDRTTMTQDDIDKGRLIIEVGVAPVKPAEFVIFRITQWTAGAEGA</sequence>
<keyword evidence="6" id="KW-1185">Reference proteome</keyword>
<dbReference type="Pfam" id="PF17482">
    <property type="entry name" value="Phage_sheath_1C"/>
    <property type="match status" value="1"/>
</dbReference>
<dbReference type="InterPro" id="IPR052042">
    <property type="entry name" value="Tail_sheath_structural"/>
</dbReference>
<evidence type="ECO:0008006" key="7">
    <source>
        <dbReference type="Google" id="ProtNLM"/>
    </source>
</evidence>
<protein>
    <recommendedName>
        <fullName evidence="7">Tail sheath protein C-terminal domain-containing protein</fullName>
    </recommendedName>
</protein>
<dbReference type="Proteomes" id="UP000198531">
    <property type="component" value="Unassembled WGS sequence"/>
</dbReference>
<evidence type="ECO:0000256" key="2">
    <source>
        <dbReference type="SAM" id="MobiDB-lite"/>
    </source>
</evidence>
<reference evidence="6" key="1">
    <citation type="submission" date="2016-10" db="EMBL/GenBank/DDBJ databases">
        <authorList>
            <person name="Varghese N."/>
            <person name="Submissions S."/>
        </authorList>
    </citation>
    <scope>NUCLEOTIDE SEQUENCE [LARGE SCALE GENOMIC DNA]</scope>
    <source>
        <strain evidence="6">CGMCC 1.7736</strain>
    </source>
</reference>
<feature type="domain" description="Tail sheath protein subtilisin-like" evidence="3">
    <location>
        <begin position="305"/>
        <end position="395"/>
    </location>
</feature>
<organism evidence="5 6">
    <name type="scientific">Halogeometricum rufum</name>
    <dbReference type="NCBI Taxonomy" id="553469"/>
    <lineage>
        <taxon>Archaea</taxon>
        <taxon>Methanobacteriati</taxon>
        <taxon>Methanobacteriota</taxon>
        <taxon>Stenosarchaea group</taxon>
        <taxon>Halobacteria</taxon>
        <taxon>Halobacteriales</taxon>
        <taxon>Haloferacaceae</taxon>
        <taxon>Halogeometricum</taxon>
    </lineage>
</organism>